<protein>
    <submittedName>
        <fullName evidence="2">Uncharacterized protein</fullName>
    </submittedName>
</protein>
<accession>A0A2T7E1N8</accession>
<dbReference type="EMBL" id="CM009752">
    <property type="protein sequence ID" value="PUZ61734.1"/>
    <property type="molecule type" value="Genomic_DNA"/>
</dbReference>
<feature type="compositionally biased region" description="Polar residues" evidence="1">
    <location>
        <begin position="167"/>
        <end position="177"/>
    </location>
</feature>
<keyword evidence="3" id="KW-1185">Reference proteome</keyword>
<reference evidence="2 3" key="1">
    <citation type="submission" date="2018-04" db="EMBL/GenBank/DDBJ databases">
        <title>WGS assembly of Panicum hallii var. hallii HAL2.</title>
        <authorList>
            <person name="Lovell J."/>
            <person name="Jenkins J."/>
            <person name="Lowry D."/>
            <person name="Mamidi S."/>
            <person name="Sreedasyam A."/>
            <person name="Weng X."/>
            <person name="Barry K."/>
            <person name="Bonette J."/>
            <person name="Campitelli B."/>
            <person name="Daum C."/>
            <person name="Gordon S."/>
            <person name="Gould B."/>
            <person name="Lipzen A."/>
            <person name="MacQueen A."/>
            <person name="Palacio-Mejia J."/>
            <person name="Plott C."/>
            <person name="Shakirov E."/>
            <person name="Shu S."/>
            <person name="Yoshinaga Y."/>
            <person name="Zane M."/>
            <person name="Rokhsar D."/>
            <person name="Grimwood J."/>
            <person name="Schmutz J."/>
            <person name="Juenger T."/>
        </authorList>
    </citation>
    <scope>NUCLEOTIDE SEQUENCE [LARGE SCALE GENOMIC DNA]</scope>
    <source>
        <strain evidence="3">cv. HAL2</strain>
    </source>
</reference>
<feature type="region of interest" description="Disordered" evidence="1">
    <location>
        <begin position="157"/>
        <end position="192"/>
    </location>
</feature>
<dbReference type="AlphaFoldDB" id="A0A2T7E1N8"/>
<organism evidence="2 3">
    <name type="scientific">Panicum hallii var. hallii</name>
    <dbReference type="NCBI Taxonomy" id="1504633"/>
    <lineage>
        <taxon>Eukaryota</taxon>
        <taxon>Viridiplantae</taxon>
        <taxon>Streptophyta</taxon>
        <taxon>Embryophyta</taxon>
        <taxon>Tracheophyta</taxon>
        <taxon>Spermatophyta</taxon>
        <taxon>Magnoliopsida</taxon>
        <taxon>Liliopsida</taxon>
        <taxon>Poales</taxon>
        <taxon>Poaceae</taxon>
        <taxon>PACMAD clade</taxon>
        <taxon>Panicoideae</taxon>
        <taxon>Panicodae</taxon>
        <taxon>Paniceae</taxon>
        <taxon>Panicinae</taxon>
        <taxon>Panicum</taxon>
        <taxon>Panicum sect. Panicum</taxon>
    </lineage>
</organism>
<evidence type="ECO:0000313" key="2">
    <source>
        <dbReference type="EMBL" id="PUZ61734.1"/>
    </source>
</evidence>
<sequence>MSSAWSSWRSWWQGEQGPPPWSSLSRFRPCSLLSLSLSITPESSSNQAAASASSPIALCFVNDGGAGISVRAGWRRRDEAGRIRRQRALLSARRLAAGSWPATLGYAARLRAASPWWRLSLGGGLNGELLRPASAPPFLLFRRRETSEGGREVLVHAGPAPRLPIAGSSTSARNSGPESFRLPPTRESNPCT</sequence>
<dbReference type="Proteomes" id="UP000244336">
    <property type="component" value="Chromosome 4"/>
</dbReference>
<evidence type="ECO:0000256" key="1">
    <source>
        <dbReference type="SAM" id="MobiDB-lite"/>
    </source>
</evidence>
<evidence type="ECO:0000313" key="3">
    <source>
        <dbReference type="Proteomes" id="UP000244336"/>
    </source>
</evidence>
<proteinExistence type="predicted"/>
<gene>
    <name evidence="2" type="ORF">GQ55_4G301100</name>
</gene>
<name>A0A2T7E1N8_9POAL</name>
<dbReference type="Gramene" id="PUZ61734">
    <property type="protein sequence ID" value="PUZ61734"/>
    <property type="gene ID" value="GQ55_4G301100"/>
</dbReference>